<reference evidence="2" key="1">
    <citation type="submission" date="2019-01" db="EMBL/GenBank/DDBJ databases">
        <title>Draft genome sequences of three monokaryotic isolates of the white-rot basidiomycete fungus Dichomitus squalens.</title>
        <authorList>
            <consortium name="DOE Joint Genome Institute"/>
            <person name="Lopez S.C."/>
            <person name="Andreopoulos B."/>
            <person name="Pangilinan J."/>
            <person name="Lipzen A."/>
            <person name="Riley R."/>
            <person name="Ahrendt S."/>
            <person name="Ng V."/>
            <person name="Barry K."/>
            <person name="Daum C."/>
            <person name="Grigoriev I.V."/>
            <person name="Hilden K.S."/>
            <person name="Makela M.R."/>
            <person name="de Vries R.P."/>
        </authorList>
    </citation>
    <scope>NUCLEOTIDE SEQUENCE [LARGE SCALE GENOMIC DNA]</scope>
    <source>
        <strain evidence="2">OM18370.1</strain>
    </source>
</reference>
<dbReference type="Proteomes" id="UP000292957">
    <property type="component" value="Unassembled WGS sequence"/>
</dbReference>
<dbReference type="InterPro" id="IPR015943">
    <property type="entry name" value="WD40/YVTN_repeat-like_dom_sf"/>
</dbReference>
<dbReference type="EMBL" id="ML143470">
    <property type="protein sequence ID" value="TBU24925.1"/>
    <property type="molecule type" value="Genomic_DNA"/>
</dbReference>
<proteinExistence type="predicted"/>
<evidence type="ECO:0000313" key="2">
    <source>
        <dbReference type="EMBL" id="TBU24925.1"/>
    </source>
</evidence>
<name>A0A4Q9MCF3_9APHY</name>
<accession>A0A4Q9MCF3</accession>
<organism evidence="2">
    <name type="scientific">Dichomitus squalens</name>
    <dbReference type="NCBI Taxonomy" id="114155"/>
    <lineage>
        <taxon>Eukaryota</taxon>
        <taxon>Fungi</taxon>
        <taxon>Dikarya</taxon>
        <taxon>Basidiomycota</taxon>
        <taxon>Agaricomycotina</taxon>
        <taxon>Agaricomycetes</taxon>
        <taxon>Polyporales</taxon>
        <taxon>Polyporaceae</taxon>
        <taxon>Dichomitus</taxon>
    </lineage>
</organism>
<evidence type="ECO:0000256" key="1">
    <source>
        <dbReference type="SAM" id="MobiDB-lite"/>
    </source>
</evidence>
<dbReference type="InterPro" id="IPR051150">
    <property type="entry name" value="SWT21/TCAB1_mRNA_Telomere"/>
</dbReference>
<sequence>MNGTEETLEHALWAPPVYDMSRSPRKLYATHLPQSQVDGGRDSSTVFARMAKWCPDGSVALAQCEDASFRPTEMLGICRDAVLPSSLPACLRQSAPILDYAWYPTAHSRDPACFCFVASVRECPVKLLNASDGNLRASYRIVDHRERHIAPHSVAFNIGANKLYCGFEDAIEVFDVQRPGEGIRLRTTPSKKSRDGLKGKFSRMSITLGAQTYSERCLSVGIVSALAFAPDVASDLYAAGTLSPSSPTASNIAIFSEAHGEVPLMFVGAEDLQSSGGARYGVQASVSQLMFNPGRPYLLYASFRRMDEIYCWDLRGDMSRPIEVFSTQATQLISGRTPRSLTNQRLRFDIDYAGKWLAVGDTEGTIFVFDLAPRSDTVVSANSEGGPTPSTLPVPRTLPTMRYHAHDDAIGSVTFHPLQSLLLSVSGSRHFDSDSSPDTSSASGSEEDIDDGELVARAGTPPGTRAVSRRRTKPQPTASDTTISLWSCAPEMQSET</sequence>
<dbReference type="SUPFAM" id="SSF50998">
    <property type="entry name" value="Quinoprotein alcohol dehydrogenase-like"/>
    <property type="match status" value="1"/>
</dbReference>
<dbReference type="PANTHER" id="PTHR13211">
    <property type="entry name" value="TELOMERASE CAJAL BODY PROTEIN 1"/>
    <property type="match status" value="1"/>
</dbReference>
<dbReference type="PANTHER" id="PTHR13211:SF0">
    <property type="entry name" value="TELOMERASE CAJAL BODY PROTEIN 1"/>
    <property type="match status" value="1"/>
</dbReference>
<protein>
    <recommendedName>
        <fullName evidence="3">WD40 repeat-like protein</fullName>
    </recommendedName>
</protein>
<dbReference type="Gene3D" id="2.130.10.10">
    <property type="entry name" value="YVTN repeat-like/Quinoprotein amine dehydrogenase"/>
    <property type="match status" value="1"/>
</dbReference>
<gene>
    <name evidence="2" type="ORF">BD311DRAFT_780669</name>
</gene>
<evidence type="ECO:0008006" key="3">
    <source>
        <dbReference type="Google" id="ProtNLM"/>
    </source>
</evidence>
<dbReference type="OrthoDB" id="239865at2759"/>
<feature type="compositionally biased region" description="Polar residues" evidence="1">
    <location>
        <begin position="474"/>
        <end position="485"/>
    </location>
</feature>
<dbReference type="InterPro" id="IPR011047">
    <property type="entry name" value="Quinoprotein_ADH-like_sf"/>
</dbReference>
<feature type="region of interest" description="Disordered" evidence="1">
    <location>
        <begin position="428"/>
        <end position="496"/>
    </location>
</feature>
<dbReference type="AlphaFoldDB" id="A0A4Q9MCF3"/>
<feature type="compositionally biased region" description="Low complexity" evidence="1">
    <location>
        <begin position="434"/>
        <end position="444"/>
    </location>
</feature>